<comment type="caution">
    <text evidence="3">The sequence shown here is derived from an EMBL/GenBank/DDBJ whole genome shotgun (WGS) entry which is preliminary data.</text>
</comment>
<keyword evidence="4" id="KW-1185">Reference proteome</keyword>
<evidence type="ECO:0000256" key="1">
    <source>
        <dbReference type="SAM" id="MobiDB-lite"/>
    </source>
</evidence>
<gene>
    <name evidence="3" type="ORF">PACLA_8A058059</name>
</gene>
<name>A0A6S7FYP2_PARCT</name>
<keyword evidence="2" id="KW-1133">Transmembrane helix</keyword>
<dbReference type="AlphaFoldDB" id="A0A6S7FYP2"/>
<sequence>MSPGYAEKEIHISKTCKWTFYTYGVEREKSNIHVFEDISKTLNSMKSLVDLLNSLKTLKLCDGCGTTETYKELNVDKENDISWWRRNGQEESQALLRTLQSRKTVAESKKKMKEPERTSPTESERKNQLLAHTFVLTPKLQERATLFLLVLKTAAPKVKYDEEKWKQSVGVAAAVCLCNSKQYYPDNANAVPKNRLFGQFHTPQTDEMKEEILYQLTSPNSTIRVVFATVAMGMGVDIPSIHQIDVAAYTMKICNTVFIQVNNIDILCKVNLLGANHSKVKLHIPVSTMYDNSDCLQEEPEVDDRVADPIACVLLDLTDPVISEEIQSTLNAMKVCTRPRWDETGSGYKGLPTANGIHITFIGGGSNEGHWQGTSLTQIRPDDCSVVHIAVSFNETWAKRGFTSLTGVVFVISVYTEMFWATIVYLYHARNAPSFKDDAQFPEWQVQQLASCECNINFDVSSPGIECEGAVTL</sequence>
<feature type="compositionally biased region" description="Basic and acidic residues" evidence="1">
    <location>
        <begin position="104"/>
        <end position="125"/>
    </location>
</feature>
<evidence type="ECO:0000313" key="4">
    <source>
        <dbReference type="Proteomes" id="UP001152795"/>
    </source>
</evidence>
<evidence type="ECO:0000313" key="3">
    <source>
        <dbReference type="EMBL" id="CAB3981322.1"/>
    </source>
</evidence>
<keyword evidence="2" id="KW-0472">Membrane</keyword>
<organism evidence="3 4">
    <name type="scientific">Paramuricea clavata</name>
    <name type="common">Red gorgonian</name>
    <name type="synonym">Violescent sea-whip</name>
    <dbReference type="NCBI Taxonomy" id="317549"/>
    <lineage>
        <taxon>Eukaryota</taxon>
        <taxon>Metazoa</taxon>
        <taxon>Cnidaria</taxon>
        <taxon>Anthozoa</taxon>
        <taxon>Octocorallia</taxon>
        <taxon>Malacalcyonacea</taxon>
        <taxon>Plexauridae</taxon>
        <taxon>Paramuricea</taxon>
    </lineage>
</organism>
<feature type="transmembrane region" description="Helical" evidence="2">
    <location>
        <begin position="402"/>
        <end position="427"/>
    </location>
</feature>
<feature type="region of interest" description="Disordered" evidence="1">
    <location>
        <begin position="103"/>
        <end position="125"/>
    </location>
</feature>
<dbReference type="OrthoDB" id="2499463at2759"/>
<dbReference type="Proteomes" id="UP001152795">
    <property type="component" value="Unassembled WGS sequence"/>
</dbReference>
<keyword evidence="2" id="KW-0812">Transmembrane</keyword>
<dbReference type="EMBL" id="CACRXK020000375">
    <property type="protein sequence ID" value="CAB3981322.1"/>
    <property type="molecule type" value="Genomic_DNA"/>
</dbReference>
<evidence type="ECO:0000256" key="2">
    <source>
        <dbReference type="SAM" id="Phobius"/>
    </source>
</evidence>
<protein>
    <submittedName>
        <fullName evidence="3">Uncharacterized protein</fullName>
    </submittedName>
</protein>
<reference evidence="3" key="1">
    <citation type="submission" date="2020-04" db="EMBL/GenBank/DDBJ databases">
        <authorList>
            <person name="Alioto T."/>
            <person name="Alioto T."/>
            <person name="Gomez Garrido J."/>
        </authorList>
    </citation>
    <scope>NUCLEOTIDE SEQUENCE</scope>
    <source>
        <strain evidence="3">A484AB</strain>
    </source>
</reference>
<proteinExistence type="predicted"/>
<accession>A0A6S7FYP2</accession>